<dbReference type="Proteomes" id="UP000001072">
    <property type="component" value="Unassembled WGS sequence"/>
</dbReference>
<keyword evidence="3" id="KW-1185">Reference proteome</keyword>
<name>F4RBW3_MELLP</name>
<feature type="region of interest" description="Disordered" evidence="1">
    <location>
        <begin position="1"/>
        <end position="153"/>
    </location>
</feature>
<dbReference type="Pfam" id="PF04910">
    <property type="entry name" value="Tcf25"/>
    <property type="match status" value="1"/>
</dbReference>
<dbReference type="KEGG" id="mlr:MELLADRAFT_94566"/>
<dbReference type="PANTHER" id="PTHR22684">
    <property type="entry name" value="NULP1-RELATED"/>
    <property type="match status" value="1"/>
</dbReference>
<reference evidence="3" key="1">
    <citation type="journal article" date="2011" name="Proc. Natl. Acad. Sci. U.S.A.">
        <title>Obligate biotrophy features unraveled by the genomic analysis of rust fungi.</title>
        <authorList>
            <person name="Duplessis S."/>
            <person name="Cuomo C.A."/>
            <person name="Lin Y.-C."/>
            <person name="Aerts A."/>
            <person name="Tisserant E."/>
            <person name="Veneault-Fourrey C."/>
            <person name="Joly D.L."/>
            <person name="Hacquard S."/>
            <person name="Amselem J."/>
            <person name="Cantarel B.L."/>
            <person name="Chiu R."/>
            <person name="Coutinho P.M."/>
            <person name="Feau N."/>
            <person name="Field M."/>
            <person name="Frey P."/>
            <person name="Gelhaye E."/>
            <person name="Goldberg J."/>
            <person name="Grabherr M.G."/>
            <person name="Kodira C.D."/>
            <person name="Kohler A."/>
            <person name="Kuees U."/>
            <person name="Lindquist E.A."/>
            <person name="Lucas S.M."/>
            <person name="Mago R."/>
            <person name="Mauceli E."/>
            <person name="Morin E."/>
            <person name="Murat C."/>
            <person name="Pangilinan J.L."/>
            <person name="Park R."/>
            <person name="Pearson M."/>
            <person name="Quesneville H."/>
            <person name="Rouhier N."/>
            <person name="Sakthikumar S."/>
            <person name="Salamov A.A."/>
            <person name="Schmutz J."/>
            <person name="Selles B."/>
            <person name="Shapiro H."/>
            <person name="Tanguay P."/>
            <person name="Tuskan G.A."/>
            <person name="Henrissat B."/>
            <person name="Van de Peer Y."/>
            <person name="Rouze P."/>
            <person name="Ellis J.G."/>
            <person name="Dodds P.N."/>
            <person name="Schein J.E."/>
            <person name="Zhong S."/>
            <person name="Hamelin R.C."/>
            <person name="Grigoriev I.V."/>
            <person name="Szabo L.J."/>
            <person name="Martin F."/>
        </authorList>
    </citation>
    <scope>NUCLEOTIDE SEQUENCE [LARGE SCALE GENOMIC DNA]</scope>
    <source>
        <strain evidence="3">98AG31 / pathotype 3-4-7</strain>
    </source>
</reference>
<feature type="compositionally biased region" description="Acidic residues" evidence="1">
    <location>
        <begin position="35"/>
        <end position="49"/>
    </location>
</feature>
<feature type="compositionally biased region" description="Basic and acidic residues" evidence="1">
    <location>
        <begin position="674"/>
        <end position="686"/>
    </location>
</feature>
<accession>F4RBW3</accession>
<proteinExistence type="predicted"/>
<feature type="compositionally biased region" description="Basic residues" evidence="1">
    <location>
        <begin position="97"/>
        <end position="111"/>
    </location>
</feature>
<feature type="compositionally biased region" description="Polar residues" evidence="1">
    <location>
        <begin position="115"/>
        <end position="137"/>
    </location>
</feature>
<evidence type="ECO:0000313" key="3">
    <source>
        <dbReference type="Proteomes" id="UP000001072"/>
    </source>
</evidence>
<dbReference type="GeneID" id="18936920"/>
<evidence type="ECO:0008006" key="4">
    <source>
        <dbReference type="Google" id="ProtNLM"/>
    </source>
</evidence>
<feature type="compositionally biased region" description="Acidic residues" evidence="1">
    <location>
        <begin position="759"/>
        <end position="773"/>
    </location>
</feature>
<dbReference type="RefSeq" id="XP_007406572.1">
    <property type="nucleotide sequence ID" value="XM_007406510.1"/>
</dbReference>
<dbReference type="InterPro" id="IPR006994">
    <property type="entry name" value="TCF25/Rqc1"/>
</dbReference>
<evidence type="ECO:0000313" key="2">
    <source>
        <dbReference type="EMBL" id="EGG10271.1"/>
    </source>
</evidence>
<sequence length="835" mass="95037">MGRASKRQQREKDQLKELGFTNNDSLDDIQRDHQIEEEDEEEEEEEEDQVSDRQFSKSFNAFASLGDREDQLDEDDGPQDGHEEDASKMQSTLPKKSGSRKKSKPKKKAKNKSSNVVTNSTTNDHDGSTSPDSVKQFKNTKKDSRIDQKTPEVDEIEEALKELGLSHPNLDPTNSSSNKSINLDEIISSACSIDCKMLDADQELRRMFGSRVISSALNSTRSSPTPYHPRISNNPHHQVNLRLKTAYLAKPQPTWPPFDKMSVGFSMRPTSAEEGERINKTPCSQEVWFTFEHSARFKAIQAKFIQAIMSHDPNRLMALFQSAPYHPDTLLQLSDISAQQGDTGQALDFLNRALYSFERCFNPLFNISKGLVRLNFKMVENRGFFRAIDKSMQLLAKRGCWRTAFETCKLLFAMDPYQDPYGALLWLDFLAPKAKQYQYFLDLSEHLPEIAALEGWGFPKTGYPGFAYAAALCRWHHEEEQNNSHETSTKELETAIVRFPQLTSYLGGKLGISLPKTFSTVERASPRPGFIDEHHLIHLQAIIYVTRSSDLWKEPDVLSWFQTTVSSCHHRLSDDKDPDVTEGQKLSQEYLSESTIGIYRTVLLSGMIFFVIVEKYYSKIDTSHYFVDHQVLKGFLPPKFLAMQRYSFDPAPPIGGTAFNAEYFNIPDSSNNEPRQDDNHQDDARDEGGFQEIFDRIIEGVAAMEGGNRQQGHRQQLKDQIEQIQLILQTDEGNLTPEAREELLELLEELLIGLREGQDADDGGNVQDEEDVVEDGREPMDRNIAEEGEAESSDRRNTDRIAMPGSFQVDDSTSVNEETHETQPGIMDRLWRWVG</sequence>
<feature type="region of interest" description="Disordered" evidence="1">
    <location>
        <begin position="757"/>
        <end position="823"/>
    </location>
</feature>
<dbReference type="GO" id="GO:0072344">
    <property type="term" value="P:rescue of stalled ribosome"/>
    <property type="evidence" value="ECO:0007669"/>
    <property type="project" value="TreeGrafter"/>
</dbReference>
<dbReference type="eggNOG" id="KOG2422">
    <property type="taxonomic scope" value="Eukaryota"/>
</dbReference>
<dbReference type="GO" id="GO:1990116">
    <property type="term" value="P:ribosome-associated ubiquitin-dependent protein catabolic process"/>
    <property type="evidence" value="ECO:0007669"/>
    <property type="project" value="TreeGrafter"/>
</dbReference>
<dbReference type="FunCoup" id="F4RBW3">
    <property type="interactions" value="429"/>
</dbReference>
<dbReference type="InParanoid" id="F4RBW3"/>
<dbReference type="STRING" id="747676.F4RBW3"/>
<organism evidence="3">
    <name type="scientific">Melampsora larici-populina (strain 98AG31 / pathotype 3-4-7)</name>
    <name type="common">Poplar leaf rust fungus</name>
    <dbReference type="NCBI Taxonomy" id="747676"/>
    <lineage>
        <taxon>Eukaryota</taxon>
        <taxon>Fungi</taxon>
        <taxon>Dikarya</taxon>
        <taxon>Basidiomycota</taxon>
        <taxon>Pucciniomycotina</taxon>
        <taxon>Pucciniomycetes</taxon>
        <taxon>Pucciniales</taxon>
        <taxon>Melampsoraceae</taxon>
        <taxon>Melampsora</taxon>
    </lineage>
</organism>
<dbReference type="OrthoDB" id="205993at2759"/>
<feature type="compositionally biased region" description="Basic and acidic residues" evidence="1">
    <location>
        <begin position="140"/>
        <end position="152"/>
    </location>
</feature>
<dbReference type="PANTHER" id="PTHR22684:SF0">
    <property type="entry name" value="RIBOSOME QUALITY CONTROL COMPLEX SUBUNIT TCF25"/>
    <property type="match status" value="1"/>
</dbReference>
<dbReference type="VEuPathDB" id="FungiDB:MELLADRAFT_94566"/>
<feature type="compositionally biased region" description="Basic and acidic residues" evidence="1">
    <location>
        <begin position="774"/>
        <end position="785"/>
    </location>
</feature>
<feature type="region of interest" description="Disordered" evidence="1">
    <location>
        <begin position="662"/>
        <end position="686"/>
    </location>
</feature>
<dbReference type="AlphaFoldDB" id="F4RBW3"/>
<dbReference type="HOGENOM" id="CLU_008321_2_0_1"/>
<evidence type="ECO:0000256" key="1">
    <source>
        <dbReference type="SAM" id="MobiDB-lite"/>
    </source>
</evidence>
<protein>
    <recommendedName>
        <fullName evidence="4">Transcription factor 25</fullName>
    </recommendedName>
</protein>
<gene>
    <name evidence="2" type="ORF">MELLADRAFT_94566</name>
</gene>
<dbReference type="GO" id="GO:1990112">
    <property type="term" value="C:RQC complex"/>
    <property type="evidence" value="ECO:0007669"/>
    <property type="project" value="TreeGrafter"/>
</dbReference>
<dbReference type="EMBL" id="GL883095">
    <property type="protein sequence ID" value="EGG10271.1"/>
    <property type="molecule type" value="Genomic_DNA"/>
</dbReference>